<dbReference type="STRING" id="6412.T1FIK4"/>
<dbReference type="OrthoDB" id="9988752at2759"/>
<name>T1FIK4_HELRO</name>
<keyword evidence="5" id="KW-1185">Reference proteome</keyword>
<dbReference type="InterPro" id="IPR036352">
    <property type="entry name" value="Semap_dom_sf"/>
</dbReference>
<dbReference type="Gene3D" id="2.130.10.10">
    <property type="entry name" value="YVTN repeat-like/Quinoprotein amine dehydrogenase"/>
    <property type="match status" value="1"/>
</dbReference>
<dbReference type="InParanoid" id="T1FIK4"/>
<dbReference type="eggNOG" id="KOG3611">
    <property type="taxonomic scope" value="Eukaryota"/>
</dbReference>
<protein>
    <recommendedName>
        <fullName evidence="2">Sema domain-containing protein</fullName>
    </recommendedName>
</protein>
<dbReference type="Proteomes" id="UP000015101">
    <property type="component" value="Unassembled WGS sequence"/>
</dbReference>
<dbReference type="EMBL" id="AMQM01008332">
    <property type="status" value="NOT_ANNOTATED_CDS"/>
    <property type="molecule type" value="Genomic_DNA"/>
</dbReference>
<feature type="domain" description="Sema" evidence="2">
    <location>
        <begin position="1"/>
        <end position="161"/>
    </location>
</feature>
<dbReference type="RefSeq" id="XP_009031659.1">
    <property type="nucleotide sequence ID" value="XM_009033411.1"/>
</dbReference>
<gene>
    <name evidence="4" type="primary">20208653</name>
    <name evidence="3" type="ORF">HELRODRAFT_182679</name>
</gene>
<dbReference type="SUPFAM" id="SSF101912">
    <property type="entry name" value="Sema domain"/>
    <property type="match status" value="1"/>
</dbReference>
<dbReference type="PANTHER" id="PTHR11036">
    <property type="entry name" value="SEMAPHORIN"/>
    <property type="match status" value="1"/>
</dbReference>
<evidence type="ECO:0000313" key="3">
    <source>
        <dbReference type="EMBL" id="ESN90269.1"/>
    </source>
</evidence>
<dbReference type="EMBL" id="AMQM01008331">
    <property type="status" value="NOT_ANNOTATED_CDS"/>
    <property type="molecule type" value="Genomic_DNA"/>
</dbReference>
<reference evidence="5" key="1">
    <citation type="submission" date="2012-12" db="EMBL/GenBank/DDBJ databases">
        <authorList>
            <person name="Hellsten U."/>
            <person name="Grimwood J."/>
            <person name="Chapman J.A."/>
            <person name="Shapiro H."/>
            <person name="Aerts A."/>
            <person name="Otillar R.P."/>
            <person name="Terry A.Y."/>
            <person name="Boore J.L."/>
            <person name="Simakov O."/>
            <person name="Marletaz F."/>
            <person name="Cho S.-J."/>
            <person name="Edsinger-Gonzales E."/>
            <person name="Havlak P."/>
            <person name="Kuo D.-H."/>
            <person name="Larsson T."/>
            <person name="Lv J."/>
            <person name="Arendt D."/>
            <person name="Savage R."/>
            <person name="Osoegawa K."/>
            <person name="de Jong P."/>
            <person name="Lindberg D.R."/>
            <person name="Seaver E.C."/>
            <person name="Weisblat D.A."/>
            <person name="Putnam N.H."/>
            <person name="Grigoriev I.V."/>
            <person name="Rokhsar D.S."/>
        </authorList>
    </citation>
    <scope>NUCLEOTIDE SEQUENCE</scope>
</reference>
<dbReference type="PROSITE" id="PS51004">
    <property type="entry name" value="SEMA"/>
    <property type="match status" value="1"/>
</dbReference>
<dbReference type="CTD" id="20208653"/>
<dbReference type="HOGENOM" id="CLU_1645578_0_0_1"/>
<accession>T1FIK4</accession>
<organism evidence="4 5">
    <name type="scientific">Helobdella robusta</name>
    <name type="common">Californian leech</name>
    <dbReference type="NCBI Taxonomy" id="6412"/>
    <lineage>
        <taxon>Eukaryota</taxon>
        <taxon>Metazoa</taxon>
        <taxon>Spiralia</taxon>
        <taxon>Lophotrochozoa</taxon>
        <taxon>Annelida</taxon>
        <taxon>Clitellata</taxon>
        <taxon>Hirudinea</taxon>
        <taxon>Rhynchobdellida</taxon>
        <taxon>Glossiphoniidae</taxon>
        <taxon>Helobdella</taxon>
    </lineage>
</organism>
<dbReference type="PANTHER" id="PTHR11036:SF79">
    <property type="entry name" value="SEMAPHORIN 5C, ISOFORM A"/>
    <property type="match status" value="1"/>
</dbReference>
<evidence type="ECO:0000256" key="1">
    <source>
        <dbReference type="PROSITE-ProRule" id="PRU00352"/>
    </source>
</evidence>
<evidence type="ECO:0000259" key="2">
    <source>
        <dbReference type="PROSITE" id="PS51004"/>
    </source>
</evidence>
<dbReference type="InterPro" id="IPR001627">
    <property type="entry name" value="Semap_dom"/>
</dbReference>
<dbReference type="GeneID" id="20208653"/>
<proteinExistence type="predicted"/>
<dbReference type="AlphaFoldDB" id="T1FIK4"/>
<evidence type="ECO:0000313" key="5">
    <source>
        <dbReference type="Proteomes" id="UP000015101"/>
    </source>
</evidence>
<dbReference type="InterPro" id="IPR027231">
    <property type="entry name" value="Semaphorin"/>
</dbReference>
<reference evidence="4" key="3">
    <citation type="submission" date="2015-06" db="UniProtKB">
        <authorList>
            <consortium name="EnsemblMetazoa"/>
        </authorList>
    </citation>
    <scope>IDENTIFICATION</scope>
</reference>
<evidence type="ECO:0000313" key="4">
    <source>
        <dbReference type="EnsemblMetazoa" id="HelroP182679"/>
    </source>
</evidence>
<comment type="caution">
    <text evidence="1">Lacks conserved residue(s) required for the propagation of feature annotation.</text>
</comment>
<reference evidence="3 5" key="2">
    <citation type="journal article" date="2013" name="Nature">
        <title>Insights into bilaterian evolution from three spiralian genomes.</title>
        <authorList>
            <person name="Simakov O."/>
            <person name="Marletaz F."/>
            <person name="Cho S.J."/>
            <person name="Edsinger-Gonzales E."/>
            <person name="Havlak P."/>
            <person name="Hellsten U."/>
            <person name="Kuo D.H."/>
            <person name="Larsson T."/>
            <person name="Lv J."/>
            <person name="Arendt D."/>
            <person name="Savage R."/>
            <person name="Osoegawa K."/>
            <person name="de Jong P."/>
            <person name="Grimwood J."/>
            <person name="Chapman J.A."/>
            <person name="Shapiro H."/>
            <person name="Aerts A."/>
            <person name="Otillar R.P."/>
            <person name="Terry A.Y."/>
            <person name="Boore J.L."/>
            <person name="Grigoriev I.V."/>
            <person name="Lindberg D.R."/>
            <person name="Seaver E.C."/>
            <person name="Weisblat D.A."/>
            <person name="Putnam N.H."/>
            <person name="Rokhsar D.S."/>
        </authorList>
    </citation>
    <scope>NUCLEOTIDE SEQUENCE</scope>
</reference>
<dbReference type="InterPro" id="IPR015943">
    <property type="entry name" value="WD40/YVTN_repeat-like_dom_sf"/>
</dbReference>
<sequence>MEDFLKSPDTLVLKSRLPDELSQYFSHFVIDRKRGQLIVGARNQLIRADLHDMRPIESVTWSPDAGNYTICVAKGKPEAECQNFIKLLLMDGDDDVISCGTHAYHPICTRRKAGISLQSNLVTARQQASSNAHMWPAKAAPHIQNQKNTKIKELKSEWPLG</sequence>
<dbReference type="KEGG" id="hro:HELRODRAFT_182679"/>
<dbReference type="EMBL" id="KB097754">
    <property type="protein sequence ID" value="ESN90269.1"/>
    <property type="molecule type" value="Genomic_DNA"/>
</dbReference>
<dbReference type="GO" id="GO:0030215">
    <property type="term" value="F:semaphorin receptor binding"/>
    <property type="evidence" value="ECO:0007669"/>
    <property type="project" value="InterPro"/>
</dbReference>
<dbReference type="EnsemblMetazoa" id="HelroT182679">
    <property type="protein sequence ID" value="HelroP182679"/>
    <property type="gene ID" value="HelroG182679"/>
</dbReference>